<proteinExistence type="predicted"/>
<dbReference type="EMBL" id="UGQT01000001">
    <property type="protein sequence ID" value="STZ57813.1"/>
    <property type="molecule type" value="Genomic_DNA"/>
</dbReference>
<dbReference type="PANTHER" id="PTHR36169:SF1">
    <property type="entry name" value="ACETATE KINASE EUTQ"/>
    <property type="match status" value="1"/>
</dbReference>
<dbReference type="OrthoDB" id="3828611at2"/>
<reference evidence="1 2" key="1">
    <citation type="submission" date="2018-06" db="EMBL/GenBank/DDBJ databases">
        <authorList>
            <consortium name="Pathogen Informatics"/>
            <person name="Doyle S."/>
        </authorList>
    </citation>
    <scope>NUCLEOTIDE SEQUENCE [LARGE SCALE GENOMIC DNA]</scope>
    <source>
        <strain evidence="1 2">NCTC10821</strain>
    </source>
</reference>
<dbReference type="Proteomes" id="UP000254978">
    <property type="component" value="Unassembled WGS sequence"/>
</dbReference>
<evidence type="ECO:0000313" key="2">
    <source>
        <dbReference type="Proteomes" id="UP000254978"/>
    </source>
</evidence>
<dbReference type="PANTHER" id="PTHR36169">
    <property type="entry name" value="ETHANOLAMINE UTILIZATION PROTEIN EUTQ"/>
    <property type="match status" value="1"/>
</dbReference>
<accession>A0A378TDA4</accession>
<organism evidence="1 2">
    <name type="scientific">Mycolicibacterium tokaiense</name>
    <dbReference type="NCBI Taxonomy" id="39695"/>
    <lineage>
        <taxon>Bacteria</taxon>
        <taxon>Bacillati</taxon>
        <taxon>Actinomycetota</taxon>
        <taxon>Actinomycetes</taxon>
        <taxon>Mycobacteriales</taxon>
        <taxon>Mycobacteriaceae</taxon>
        <taxon>Mycolicibacterium</taxon>
    </lineage>
</organism>
<sequence>MTDTTAAAGPTFQVTPDFWRQLPQMSLEKYPGTQGFIDDVYVNPESVPMCAGYFELRHTEAPLDYYYDYDEMKVVLEGEFRLENVDTGQVQIAKAKDAIFFPKGSRILFSTPDRGLAFYVGYRSFAP</sequence>
<dbReference type="InterPro" id="IPR010424">
    <property type="entry name" value="EutQ"/>
</dbReference>
<dbReference type="RefSeq" id="WP_115277912.1">
    <property type="nucleotide sequence ID" value="NZ_AP022600.1"/>
</dbReference>
<gene>
    <name evidence="1" type="primary">eutQ</name>
    <name evidence="1" type="ORF">NCTC10821_01317</name>
</gene>
<dbReference type="AlphaFoldDB" id="A0A378TDA4"/>
<dbReference type="SUPFAM" id="SSF51182">
    <property type="entry name" value="RmlC-like cupins"/>
    <property type="match status" value="1"/>
</dbReference>
<dbReference type="Pfam" id="PF06249">
    <property type="entry name" value="EutQ"/>
    <property type="match status" value="1"/>
</dbReference>
<dbReference type="Gene3D" id="2.60.120.10">
    <property type="entry name" value="Jelly Rolls"/>
    <property type="match status" value="1"/>
</dbReference>
<name>A0A378TDA4_9MYCO</name>
<dbReference type="CDD" id="cd02228">
    <property type="entry name" value="cupin_EutQ"/>
    <property type="match status" value="1"/>
</dbReference>
<dbReference type="InterPro" id="IPR014710">
    <property type="entry name" value="RmlC-like_jellyroll"/>
</dbReference>
<protein>
    <submittedName>
        <fullName evidence="1">Ethanolamine utilization protein EutQ</fullName>
    </submittedName>
</protein>
<dbReference type="InterPro" id="IPR011051">
    <property type="entry name" value="RmlC_Cupin_sf"/>
</dbReference>
<evidence type="ECO:0000313" key="1">
    <source>
        <dbReference type="EMBL" id="STZ57813.1"/>
    </source>
</evidence>
<keyword evidence="2" id="KW-1185">Reference proteome</keyword>